<reference evidence="2 7" key="2">
    <citation type="submission" date="2019-09" db="EMBL/GenBank/DDBJ databases">
        <title>Draft genome sequencing of Hungatella hathewayi 123Y-2.</title>
        <authorList>
            <person name="Lv Q."/>
            <person name="Li S."/>
        </authorList>
    </citation>
    <scope>NUCLEOTIDE SEQUENCE [LARGE SCALE GENOMIC DNA]</scope>
    <source>
        <strain evidence="2 7">123Y-2</strain>
    </source>
</reference>
<comment type="caution">
    <text evidence="3">The sequence shown here is derived from an EMBL/GenBank/DDBJ whole genome shotgun (WGS) entry which is preliminary data.</text>
</comment>
<dbReference type="EMBL" id="QSSQ01000014">
    <property type="protein sequence ID" value="RGM03419.1"/>
    <property type="molecule type" value="Genomic_DNA"/>
</dbReference>
<dbReference type="Proteomes" id="UP000263014">
    <property type="component" value="Unassembled WGS sequence"/>
</dbReference>
<sequence length="179" mass="20854">MKMEIPLTEQQKDFAAANHGLVHAFLNAYGLNEDEFYDVVIFGYLRAVRRYFTEANLKKYKFGTIAWNCMRVDLLNHYKANRRQKRNAEVVSIHVCLSHDGLPLEHSLPSRNDLMEQLEAKLLLHDLAGQISRQQLDMVYLKSNGYGVREIARSHKTSMKHVQKLLEDVRSILMDLCYE</sequence>
<dbReference type="OrthoDB" id="2040527at2"/>
<name>A0A374P270_9FIRM</name>
<protein>
    <submittedName>
        <fullName evidence="3">Sigma-70 family RNA polymerase sigma factor</fullName>
    </submittedName>
</protein>
<evidence type="ECO:0000313" key="7">
    <source>
        <dbReference type="Proteomes" id="UP000434223"/>
    </source>
</evidence>
<evidence type="ECO:0000313" key="3">
    <source>
        <dbReference type="EMBL" id="RGJ00328.1"/>
    </source>
</evidence>
<evidence type="ECO:0000313" key="5">
    <source>
        <dbReference type="Proteomes" id="UP000261257"/>
    </source>
</evidence>
<dbReference type="AlphaFoldDB" id="A0A374P270"/>
<feature type="domain" description="RNA polymerase sigma-70 ECF-like HTH" evidence="1">
    <location>
        <begin position="43"/>
        <end position="171"/>
    </location>
</feature>
<dbReference type="Proteomes" id="UP000434223">
    <property type="component" value="Unassembled WGS sequence"/>
</dbReference>
<dbReference type="InterPro" id="IPR053812">
    <property type="entry name" value="HTH_Sigma70_ECF-like"/>
</dbReference>
<evidence type="ECO:0000313" key="4">
    <source>
        <dbReference type="EMBL" id="RGM03419.1"/>
    </source>
</evidence>
<dbReference type="EMBL" id="WNME01000025">
    <property type="protein sequence ID" value="MUB66403.1"/>
    <property type="molecule type" value="Genomic_DNA"/>
</dbReference>
<evidence type="ECO:0000313" key="2">
    <source>
        <dbReference type="EMBL" id="MUB66403.1"/>
    </source>
</evidence>
<dbReference type="Pfam" id="PF07638">
    <property type="entry name" value="Sigma70_ECF"/>
    <property type="match status" value="1"/>
</dbReference>
<organism evidence="3 6">
    <name type="scientific">Hungatella hathewayi</name>
    <dbReference type="NCBI Taxonomy" id="154046"/>
    <lineage>
        <taxon>Bacteria</taxon>
        <taxon>Bacillati</taxon>
        <taxon>Bacillota</taxon>
        <taxon>Clostridia</taxon>
        <taxon>Lachnospirales</taxon>
        <taxon>Lachnospiraceae</taxon>
        <taxon>Hungatella</taxon>
    </lineage>
</organism>
<dbReference type="Proteomes" id="UP000261257">
    <property type="component" value="Unassembled WGS sequence"/>
</dbReference>
<dbReference type="EMBL" id="QSON01000011">
    <property type="protein sequence ID" value="RGJ00328.1"/>
    <property type="molecule type" value="Genomic_DNA"/>
</dbReference>
<evidence type="ECO:0000259" key="1">
    <source>
        <dbReference type="Pfam" id="PF07638"/>
    </source>
</evidence>
<gene>
    <name evidence="4" type="ORF">DXC39_15470</name>
    <name evidence="3" type="ORF">DXD79_21130</name>
    <name evidence="2" type="ORF">GNE07_25625</name>
</gene>
<proteinExistence type="predicted"/>
<accession>A0A374P270</accession>
<reference evidence="5 6" key="1">
    <citation type="submission" date="2018-08" db="EMBL/GenBank/DDBJ databases">
        <title>A genome reference for cultivated species of the human gut microbiota.</title>
        <authorList>
            <person name="Zou Y."/>
            <person name="Xue W."/>
            <person name="Luo G."/>
        </authorList>
    </citation>
    <scope>NUCLEOTIDE SEQUENCE [LARGE SCALE GENOMIC DNA]</scope>
    <source>
        <strain evidence="4 5">TF05-11AC</strain>
        <strain evidence="3 6">TM09-12</strain>
    </source>
</reference>
<evidence type="ECO:0000313" key="6">
    <source>
        <dbReference type="Proteomes" id="UP000263014"/>
    </source>
</evidence>